<protein>
    <submittedName>
        <fullName evidence="2">VOC family protein</fullName>
    </submittedName>
</protein>
<dbReference type="AlphaFoldDB" id="A0A399G8L0"/>
<reference evidence="2" key="1">
    <citation type="submission" date="2020-10" db="EMBL/GenBank/DDBJ databases">
        <title>De novo genome project of the cellulose decomposer Thermobifida halotolerans type strain.</title>
        <authorList>
            <person name="Nagy I."/>
            <person name="Horvath B."/>
            <person name="Kukolya J."/>
            <person name="Nagy I."/>
            <person name="Orsini M."/>
        </authorList>
    </citation>
    <scope>NUCLEOTIDE SEQUENCE</scope>
    <source>
        <strain evidence="2">DSM 44931</strain>
    </source>
</reference>
<dbReference type="SUPFAM" id="SSF54593">
    <property type="entry name" value="Glyoxalase/Bleomycin resistance protein/Dihydroxybiphenyl dioxygenase"/>
    <property type="match status" value="1"/>
</dbReference>
<name>A0A399G8L0_9ACTN</name>
<dbReference type="InterPro" id="IPR041581">
    <property type="entry name" value="Glyoxalase_6"/>
</dbReference>
<evidence type="ECO:0000259" key="1">
    <source>
        <dbReference type="Pfam" id="PF18029"/>
    </source>
</evidence>
<evidence type="ECO:0000313" key="3">
    <source>
        <dbReference type="Proteomes" id="UP000265719"/>
    </source>
</evidence>
<dbReference type="Gene3D" id="3.10.180.10">
    <property type="entry name" value="2,3-Dihydroxybiphenyl 1,2-Dioxygenase, domain 1"/>
    <property type="match status" value="1"/>
</dbReference>
<feature type="domain" description="Glyoxalase-like" evidence="1">
    <location>
        <begin position="8"/>
        <end position="117"/>
    </location>
</feature>
<dbReference type="EMBL" id="CP063196">
    <property type="protein sequence ID" value="UOE20457.1"/>
    <property type="molecule type" value="Genomic_DNA"/>
</dbReference>
<dbReference type="CDD" id="cd06587">
    <property type="entry name" value="VOC"/>
    <property type="match status" value="1"/>
</dbReference>
<dbReference type="OrthoDB" id="5524593at2"/>
<accession>A0A399G8L0</accession>
<dbReference type="PANTHER" id="PTHR35908">
    <property type="entry name" value="HYPOTHETICAL FUSION PROTEIN"/>
    <property type="match status" value="1"/>
</dbReference>
<keyword evidence="3" id="KW-1185">Reference proteome</keyword>
<dbReference type="KEGG" id="thao:NI17_004295"/>
<dbReference type="RefSeq" id="WP_068689215.1">
    <property type="nucleotide sequence ID" value="NZ_CP063196.1"/>
</dbReference>
<evidence type="ECO:0000313" key="2">
    <source>
        <dbReference type="EMBL" id="UOE20457.1"/>
    </source>
</evidence>
<dbReference type="Pfam" id="PF18029">
    <property type="entry name" value="Glyoxalase_6"/>
    <property type="match status" value="1"/>
</dbReference>
<proteinExistence type="predicted"/>
<organism evidence="2 3">
    <name type="scientific">Thermobifida halotolerans</name>
    <dbReference type="NCBI Taxonomy" id="483545"/>
    <lineage>
        <taxon>Bacteria</taxon>
        <taxon>Bacillati</taxon>
        <taxon>Actinomycetota</taxon>
        <taxon>Actinomycetes</taxon>
        <taxon>Streptosporangiales</taxon>
        <taxon>Nocardiopsidaceae</taxon>
        <taxon>Thermobifida</taxon>
    </lineage>
</organism>
<dbReference type="Proteomes" id="UP000265719">
    <property type="component" value="Chromosome"/>
</dbReference>
<dbReference type="InterPro" id="IPR029068">
    <property type="entry name" value="Glyas_Bleomycin-R_OHBP_Dase"/>
</dbReference>
<gene>
    <name evidence="2" type="ORF">NI17_004295</name>
</gene>
<dbReference type="PANTHER" id="PTHR35908:SF1">
    <property type="entry name" value="CONSERVED PROTEIN"/>
    <property type="match status" value="1"/>
</dbReference>
<sequence length="120" mass="12953">MRSIIRAVTFDCADPYALAEFWARAVGAVIAPGSSPGDPEVYVDTPDGQPRMLFQRVPESKLAKNRVHLDLGPVEAGRDEEVDRLVGLGATFVADFRESDGTGFVVLADPEGNEFCVESP</sequence>